<protein>
    <recommendedName>
        <fullName evidence="3">Sugar phosphate transporter domain-containing protein</fullName>
    </recommendedName>
</protein>
<sequence>MGLAIASVLNIVIGLEALNRVNLAMFTTLRRLTALAIVALEYKVLHVIPDKDPMI</sequence>
<evidence type="ECO:0000313" key="1">
    <source>
        <dbReference type="EMBL" id="KMS93832.1"/>
    </source>
</evidence>
<name>A0A0J8B1S4_BETVV</name>
<reference evidence="1 2" key="1">
    <citation type="journal article" date="2014" name="Nature">
        <title>The genome of the recently domesticated crop plant sugar beet (Beta vulgaris).</title>
        <authorList>
            <person name="Dohm J.C."/>
            <person name="Minoche A.E."/>
            <person name="Holtgrawe D."/>
            <person name="Capella-Gutierrez S."/>
            <person name="Zakrzewski F."/>
            <person name="Tafer H."/>
            <person name="Rupp O."/>
            <person name="Sorensen T.R."/>
            <person name="Stracke R."/>
            <person name="Reinhardt R."/>
            <person name="Goesmann A."/>
            <person name="Kraft T."/>
            <person name="Schulz B."/>
            <person name="Stadler P.F."/>
            <person name="Schmidt T."/>
            <person name="Gabaldon T."/>
            <person name="Lehrach H."/>
            <person name="Weisshaar B."/>
            <person name="Himmelbauer H."/>
        </authorList>
    </citation>
    <scope>NUCLEOTIDE SEQUENCE [LARGE SCALE GENOMIC DNA]</scope>
    <source>
        <tissue evidence="1">Taproot</tissue>
    </source>
</reference>
<gene>
    <name evidence="1" type="ORF">BVRB_027510</name>
</gene>
<proteinExistence type="predicted"/>
<accession>A0A0J8B1S4</accession>
<dbReference type="OrthoDB" id="417037at2759"/>
<dbReference type="Gramene" id="KMS93832">
    <property type="protein sequence ID" value="KMS93832"/>
    <property type="gene ID" value="BVRB_027510"/>
</dbReference>
<dbReference type="EMBL" id="KQ098570">
    <property type="protein sequence ID" value="KMS93832.1"/>
    <property type="molecule type" value="Genomic_DNA"/>
</dbReference>
<dbReference type="Proteomes" id="UP000035740">
    <property type="component" value="Unassembled WGS sequence"/>
</dbReference>
<dbReference type="AlphaFoldDB" id="A0A0J8B1S4"/>
<organism evidence="1 2">
    <name type="scientific">Beta vulgaris subsp. vulgaris</name>
    <name type="common">Beet</name>
    <dbReference type="NCBI Taxonomy" id="3555"/>
    <lineage>
        <taxon>Eukaryota</taxon>
        <taxon>Viridiplantae</taxon>
        <taxon>Streptophyta</taxon>
        <taxon>Embryophyta</taxon>
        <taxon>Tracheophyta</taxon>
        <taxon>Spermatophyta</taxon>
        <taxon>Magnoliopsida</taxon>
        <taxon>eudicotyledons</taxon>
        <taxon>Gunneridae</taxon>
        <taxon>Pentapetalae</taxon>
        <taxon>Caryophyllales</taxon>
        <taxon>Chenopodiaceae</taxon>
        <taxon>Betoideae</taxon>
        <taxon>Beta</taxon>
    </lineage>
</organism>
<feature type="non-terminal residue" evidence="1">
    <location>
        <position position="55"/>
    </location>
</feature>
<keyword evidence="2" id="KW-1185">Reference proteome</keyword>
<evidence type="ECO:0000313" key="2">
    <source>
        <dbReference type="Proteomes" id="UP000035740"/>
    </source>
</evidence>
<evidence type="ECO:0008006" key="3">
    <source>
        <dbReference type="Google" id="ProtNLM"/>
    </source>
</evidence>